<dbReference type="RefSeq" id="WP_377329226.1">
    <property type="nucleotide sequence ID" value="NZ_JBHSNG010000024.1"/>
</dbReference>
<reference evidence="4" key="1">
    <citation type="journal article" date="2019" name="Int. J. Syst. Evol. Microbiol.">
        <title>The Global Catalogue of Microorganisms (GCM) 10K type strain sequencing project: providing services to taxonomists for standard genome sequencing and annotation.</title>
        <authorList>
            <consortium name="The Broad Institute Genomics Platform"/>
            <consortium name="The Broad Institute Genome Sequencing Center for Infectious Disease"/>
            <person name="Wu L."/>
            <person name="Ma J."/>
        </authorList>
    </citation>
    <scope>NUCLEOTIDE SEQUENCE [LARGE SCALE GENOMIC DNA]</scope>
    <source>
        <strain evidence="4">CGMCC 1.13587</strain>
    </source>
</reference>
<dbReference type="Pfam" id="PF13469">
    <property type="entry name" value="Sulfotransfer_3"/>
    <property type="match status" value="1"/>
</dbReference>
<organism evidence="3 4">
    <name type="scientific">Rhodanobacter terrae</name>
    <dbReference type="NCBI Taxonomy" id="418647"/>
    <lineage>
        <taxon>Bacteria</taxon>
        <taxon>Pseudomonadati</taxon>
        <taxon>Pseudomonadota</taxon>
        <taxon>Gammaproteobacteria</taxon>
        <taxon>Lysobacterales</taxon>
        <taxon>Rhodanobacteraceae</taxon>
        <taxon>Rhodanobacter</taxon>
    </lineage>
</organism>
<dbReference type="SUPFAM" id="SSF48452">
    <property type="entry name" value="TPR-like"/>
    <property type="match status" value="2"/>
</dbReference>
<feature type="repeat" description="TPR" evidence="2">
    <location>
        <begin position="107"/>
        <end position="140"/>
    </location>
</feature>
<evidence type="ECO:0000256" key="1">
    <source>
        <dbReference type="ARBA" id="ARBA00022679"/>
    </source>
</evidence>
<dbReference type="EMBL" id="JBHSNG010000024">
    <property type="protein sequence ID" value="MFC5582800.1"/>
    <property type="molecule type" value="Genomic_DNA"/>
</dbReference>
<dbReference type="PANTHER" id="PTHR12788:SF10">
    <property type="entry name" value="PROTEIN-TYROSINE SULFOTRANSFERASE"/>
    <property type="match status" value="1"/>
</dbReference>
<comment type="caution">
    <text evidence="3">The sequence shown here is derived from an EMBL/GenBank/DDBJ whole genome shotgun (WGS) entry which is preliminary data.</text>
</comment>
<dbReference type="InterPro" id="IPR027417">
    <property type="entry name" value="P-loop_NTPase"/>
</dbReference>
<name>A0ABW0T2Z9_9GAMM</name>
<evidence type="ECO:0000256" key="2">
    <source>
        <dbReference type="PROSITE-ProRule" id="PRU00339"/>
    </source>
</evidence>
<keyword evidence="1" id="KW-0808">Transferase</keyword>
<dbReference type="SUPFAM" id="SSF52540">
    <property type="entry name" value="P-loop containing nucleoside triphosphate hydrolases"/>
    <property type="match status" value="1"/>
</dbReference>
<evidence type="ECO:0000313" key="3">
    <source>
        <dbReference type="EMBL" id="MFC5582800.1"/>
    </source>
</evidence>
<dbReference type="PANTHER" id="PTHR12788">
    <property type="entry name" value="PROTEIN-TYROSINE SULFOTRANSFERASE 2"/>
    <property type="match status" value="1"/>
</dbReference>
<dbReference type="Gene3D" id="1.25.40.10">
    <property type="entry name" value="Tetratricopeptide repeat domain"/>
    <property type="match status" value="1"/>
</dbReference>
<proteinExistence type="predicted"/>
<dbReference type="PROSITE" id="PS50005">
    <property type="entry name" value="TPR"/>
    <property type="match status" value="1"/>
</dbReference>
<dbReference type="Gene3D" id="3.40.50.300">
    <property type="entry name" value="P-loop containing nucleotide triphosphate hydrolases"/>
    <property type="match status" value="1"/>
</dbReference>
<dbReference type="Proteomes" id="UP001596111">
    <property type="component" value="Unassembled WGS sequence"/>
</dbReference>
<dbReference type="InterPro" id="IPR019734">
    <property type="entry name" value="TPR_rpt"/>
</dbReference>
<protein>
    <submittedName>
        <fullName evidence="3">Tetratricopeptide repeat-containing sulfotransferase family protein</fullName>
    </submittedName>
</protein>
<keyword evidence="2" id="KW-0802">TPR repeat</keyword>
<accession>A0ABW0T2Z9</accession>
<dbReference type="Pfam" id="PF13432">
    <property type="entry name" value="TPR_16"/>
    <property type="match status" value="1"/>
</dbReference>
<dbReference type="SMART" id="SM00028">
    <property type="entry name" value="TPR"/>
    <property type="match status" value="3"/>
</dbReference>
<sequence>MPTPTGGFANAMATAYRAGQMEQVIALAAQAPETGSADEGIMLWLGLAQQTTHRYDDAAATFRRLSQMRPEVSAYWNNLGLACRQSGDAAASEQAFLTARSLAPGDAEVLYNLGLLYIQQRRWLLARLTLLDAVDLSPHFIEARLQAAHACYICGDNNSQEAMLAGAIDWPPQPAEQALILAAMLAVQGDPDAALRTLAQAELPPEPEAGIMRLRLAAQRIALHERSNQVELARDELQQLPLSAIDRLPPEAPCARAEGWSTHAALAMRAADHAAAAALYRQVLAVATDDQSRASAAFGLAAACNRQGHRDEAWQALLAAHAAQLDIARDVVPELLAADSQPLQMTGRIVSRAAYASWRRLSSPDGRKSPVFVVGFPRSGTTLLEQMLDAHPDFQSMDERAFIHALTERMELVGQHYPADLATLTQTEADQLRAVYFRMVDRVLPGLGQHRLVDKNPLNMLCLPMIMRLFPQARIVLCLRHPCDVLLSCFMQPFRSPAFMVLCSSLQRLARGYVQAFEQWYRHVEVFAPHVLEWRYESVVSQFDDHVARLGQFLEVADASPMARFAEHAQGKRFISTPSYAQVTQGINRHAVNRWHAYREQFEPVLPILRPLIDRLGYTE</sequence>
<evidence type="ECO:0000313" key="4">
    <source>
        <dbReference type="Proteomes" id="UP001596111"/>
    </source>
</evidence>
<keyword evidence="4" id="KW-1185">Reference proteome</keyword>
<gene>
    <name evidence="3" type="ORF">ACFPPB_16920</name>
</gene>
<dbReference type="InterPro" id="IPR026634">
    <property type="entry name" value="TPST-like"/>
</dbReference>
<dbReference type="InterPro" id="IPR011990">
    <property type="entry name" value="TPR-like_helical_dom_sf"/>
</dbReference>